<reference evidence="2 3" key="1">
    <citation type="journal article" date="2024" name="Commun. Biol.">
        <title>Comparative genomic analysis of thermophilic fungi reveals convergent evolutionary adaptations and gene losses.</title>
        <authorList>
            <person name="Steindorff A.S."/>
            <person name="Aguilar-Pontes M.V."/>
            <person name="Robinson A.J."/>
            <person name="Andreopoulos B."/>
            <person name="LaButti K."/>
            <person name="Kuo A."/>
            <person name="Mondo S."/>
            <person name="Riley R."/>
            <person name="Otillar R."/>
            <person name="Haridas S."/>
            <person name="Lipzen A."/>
            <person name="Grimwood J."/>
            <person name="Schmutz J."/>
            <person name="Clum A."/>
            <person name="Reid I.D."/>
            <person name="Moisan M.C."/>
            <person name="Butler G."/>
            <person name="Nguyen T.T.M."/>
            <person name="Dewar K."/>
            <person name="Conant G."/>
            <person name="Drula E."/>
            <person name="Henrissat B."/>
            <person name="Hansel C."/>
            <person name="Singer S."/>
            <person name="Hutchinson M.I."/>
            <person name="de Vries R.P."/>
            <person name="Natvig D.O."/>
            <person name="Powell A.J."/>
            <person name="Tsang A."/>
            <person name="Grigoriev I.V."/>
        </authorList>
    </citation>
    <scope>NUCLEOTIDE SEQUENCE [LARGE SCALE GENOMIC DNA]</scope>
    <source>
        <strain evidence="2 3">ATCC 24622</strain>
    </source>
</reference>
<protein>
    <submittedName>
        <fullName evidence="2">Uncharacterized protein</fullName>
    </submittedName>
</protein>
<keyword evidence="3" id="KW-1185">Reference proteome</keyword>
<dbReference type="EMBL" id="JAZHXJ010000698">
    <property type="protein sequence ID" value="KAL1853581.1"/>
    <property type="molecule type" value="Genomic_DNA"/>
</dbReference>
<name>A0ABR3W585_9PEZI</name>
<feature type="region of interest" description="Disordered" evidence="1">
    <location>
        <begin position="146"/>
        <end position="174"/>
    </location>
</feature>
<proteinExistence type="predicted"/>
<gene>
    <name evidence="2" type="ORF">VTK73DRAFT_8932</name>
</gene>
<sequence length="174" mass="19268">MYIVSFRRLYGRKLYNESSPSPESMRTQIKRTQPVRLLPSHSLHQVTPQRAQQRTDRLPAPQRHDGRSLRNVHQPLDPSAHGQPGDQGAEKRIPDAVDADHVAGIHLLGGRKPAHVHAAHLGRDVSAREQERLGVPLVEQRIPAAQQCRQQDALGAQRGGHDGHEGQELHGALG</sequence>
<organism evidence="2 3">
    <name type="scientific">Phialemonium thermophilum</name>
    <dbReference type="NCBI Taxonomy" id="223376"/>
    <lineage>
        <taxon>Eukaryota</taxon>
        <taxon>Fungi</taxon>
        <taxon>Dikarya</taxon>
        <taxon>Ascomycota</taxon>
        <taxon>Pezizomycotina</taxon>
        <taxon>Sordariomycetes</taxon>
        <taxon>Sordariomycetidae</taxon>
        <taxon>Cephalothecales</taxon>
        <taxon>Cephalothecaceae</taxon>
        <taxon>Phialemonium</taxon>
    </lineage>
</organism>
<feature type="compositionally biased region" description="Basic and acidic residues" evidence="1">
    <location>
        <begin position="159"/>
        <end position="168"/>
    </location>
</feature>
<evidence type="ECO:0000313" key="2">
    <source>
        <dbReference type="EMBL" id="KAL1853581.1"/>
    </source>
</evidence>
<feature type="compositionally biased region" description="Basic and acidic residues" evidence="1">
    <location>
        <begin position="53"/>
        <end position="68"/>
    </location>
</feature>
<evidence type="ECO:0000313" key="3">
    <source>
        <dbReference type="Proteomes" id="UP001586593"/>
    </source>
</evidence>
<accession>A0ABR3W585</accession>
<evidence type="ECO:0000256" key="1">
    <source>
        <dbReference type="SAM" id="MobiDB-lite"/>
    </source>
</evidence>
<feature type="region of interest" description="Disordered" evidence="1">
    <location>
        <begin position="36"/>
        <end position="91"/>
    </location>
</feature>
<feature type="compositionally biased region" description="Polar residues" evidence="1">
    <location>
        <begin position="42"/>
        <end position="52"/>
    </location>
</feature>
<dbReference type="Proteomes" id="UP001586593">
    <property type="component" value="Unassembled WGS sequence"/>
</dbReference>
<comment type="caution">
    <text evidence="2">The sequence shown here is derived from an EMBL/GenBank/DDBJ whole genome shotgun (WGS) entry which is preliminary data.</text>
</comment>